<organism evidence="11 12">
    <name type="scientific">Chionoecetes opilio</name>
    <name type="common">Atlantic snow crab</name>
    <name type="synonym">Cancer opilio</name>
    <dbReference type="NCBI Taxonomy" id="41210"/>
    <lineage>
        <taxon>Eukaryota</taxon>
        <taxon>Metazoa</taxon>
        <taxon>Ecdysozoa</taxon>
        <taxon>Arthropoda</taxon>
        <taxon>Crustacea</taxon>
        <taxon>Multicrustacea</taxon>
        <taxon>Malacostraca</taxon>
        <taxon>Eumalacostraca</taxon>
        <taxon>Eucarida</taxon>
        <taxon>Decapoda</taxon>
        <taxon>Pleocyemata</taxon>
        <taxon>Brachyura</taxon>
        <taxon>Eubrachyura</taxon>
        <taxon>Majoidea</taxon>
        <taxon>Majidae</taxon>
        <taxon>Chionoecetes</taxon>
    </lineage>
</organism>
<name>A0A8J5CR92_CHIOP</name>
<dbReference type="OrthoDB" id="19656at2759"/>
<evidence type="ECO:0000313" key="11">
    <source>
        <dbReference type="EMBL" id="KAG0718290.1"/>
    </source>
</evidence>
<sequence>MAVEEMTVDDDRGQSRWRTGQQRPKSCQRVFPEIQQSKWQATQLTLDWRGTNHTTSLTLGNVDLVNGSGVAVTHYLQQVTKRLALGTELAYQYGPQVPGGHIAVHSVAGRYTGDSFTASGTLGGTGVHLCYYQKATEQLQFGVELETSLRLQESVASMAYQLEIPKANTVFRALILPHQIQQSKWQATQLTLDWRGTNHTTSLTLGNVDLVNGSGVAVTHYLQQVTKRLALGTELAYQYGPQVPGGHIAVHSVAGRYTGDSFTASGTLGGTGVHLCYYQKATEQLQFGVELETSLRLQESVASMAYQLEIPKANTVFRVIFAEVLVMALEALHEEAKPLELEVSWLKTKLQVFGGLLGTLDTNWTVGAVMEKKLMPLPFTLALSAMLNHPKNQFRLGCGFIIG</sequence>
<protein>
    <submittedName>
        <fullName evidence="11">Mitochondrial import receptor subunit TOM40 1</fullName>
    </submittedName>
</protein>
<keyword evidence="8" id="KW-0496">Mitochondrion</keyword>
<dbReference type="CDD" id="cd07305">
    <property type="entry name" value="Porin3_Tom40"/>
    <property type="match status" value="1"/>
</dbReference>
<evidence type="ECO:0000256" key="6">
    <source>
        <dbReference type="ARBA" id="ARBA00022787"/>
    </source>
</evidence>
<keyword evidence="11" id="KW-0675">Receptor</keyword>
<dbReference type="Proteomes" id="UP000770661">
    <property type="component" value="Unassembled WGS sequence"/>
</dbReference>
<evidence type="ECO:0000256" key="4">
    <source>
        <dbReference type="ARBA" id="ARBA00022452"/>
    </source>
</evidence>
<keyword evidence="5" id="KW-0812">Transmembrane</keyword>
<dbReference type="PANTHER" id="PTHR10802">
    <property type="entry name" value="MITOCHONDRIAL IMPORT RECEPTOR SUBUNIT TOM40"/>
    <property type="match status" value="1"/>
</dbReference>
<reference evidence="11" key="1">
    <citation type="submission" date="2020-07" db="EMBL/GenBank/DDBJ databases">
        <title>The High-quality genome of the commercially important snow crab, Chionoecetes opilio.</title>
        <authorList>
            <person name="Jeong J.-H."/>
            <person name="Ryu S."/>
        </authorList>
    </citation>
    <scope>NUCLEOTIDE SEQUENCE</scope>
    <source>
        <strain evidence="11">MADBK_172401_WGS</strain>
        <tissue evidence="11">Digestive gland</tissue>
    </source>
</reference>
<comment type="similarity">
    <text evidence="2">Belongs to the Tom40 family.</text>
</comment>
<dbReference type="InterPro" id="IPR023614">
    <property type="entry name" value="Porin_dom_sf"/>
</dbReference>
<keyword evidence="9" id="KW-0472">Membrane</keyword>
<dbReference type="InterPro" id="IPR027246">
    <property type="entry name" value="Porin_Euk/Tom40"/>
</dbReference>
<dbReference type="GO" id="GO:0030150">
    <property type="term" value="P:protein import into mitochondrial matrix"/>
    <property type="evidence" value="ECO:0007669"/>
    <property type="project" value="InterPro"/>
</dbReference>
<feature type="region of interest" description="Disordered" evidence="10">
    <location>
        <begin position="1"/>
        <end position="24"/>
    </location>
</feature>
<dbReference type="Pfam" id="PF01459">
    <property type="entry name" value="Porin_3"/>
    <property type="match status" value="2"/>
</dbReference>
<evidence type="ECO:0000256" key="5">
    <source>
        <dbReference type="ARBA" id="ARBA00022692"/>
    </source>
</evidence>
<dbReference type="Gene3D" id="2.40.160.10">
    <property type="entry name" value="Porin"/>
    <property type="match status" value="3"/>
</dbReference>
<proteinExistence type="inferred from homology"/>
<keyword evidence="12" id="KW-1185">Reference proteome</keyword>
<dbReference type="GO" id="GO:0005741">
    <property type="term" value="C:mitochondrial outer membrane"/>
    <property type="evidence" value="ECO:0007669"/>
    <property type="project" value="UniProtKB-SubCell"/>
</dbReference>
<dbReference type="EMBL" id="JACEEZ010016272">
    <property type="protein sequence ID" value="KAG0718290.1"/>
    <property type="molecule type" value="Genomic_DNA"/>
</dbReference>
<gene>
    <name evidence="11" type="primary">Tom40_1</name>
    <name evidence="11" type="ORF">GWK47_052715</name>
</gene>
<evidence type="ECO:0000313" key="12">
    <source>
        <dbReference type="Proteomes" id="UP000770661"/>
    </source>
</evidence>
<evidence type="ECO:0000256" key="8">
    <source>
        <dbReference type="ARBA" id="ARBA00023128"/>
    </source>
</evidence>
<evidence type="ECO:0000256" key="7">
    <source>
        <dbReference type="ARBA" id="ARBA00022927"/>
    </source>
</evidence>
<comment type="subcellular location">
    <subcellularLocation>
        <location evidence="1">Mitochondrion outer membrane</location>
        <topology evidence="1">Multi-pass membrane protein</topology>
    </subcellularLocation>
</comment>
<accession>A0A8J5CR92</accession>
<dbReference type="AlphaFoldDB" id="A0A8J5CR92"/>
<keyword evidence="7" id="KW-0653">Protein transport</keyword>
<evidence type="ECO:0000256" key="1">
    <source>
        <dbReference type="ARBA" id="ARBA00004374"/>
    </source>
</evidence>
<dbReference type="InterPro" id="IPR037930">
    <property type="entry name" value="Tom40"/>
</dbReference>
<keyword evidence="3" id="KW-0813">Transport</keyword>
<comment type="caution">
    <text evidence="11">The sequence shown here is derived from an EMBL/GenBank/DDBJ whole genome shotgun (WGS) entry which is preliminary data.</text>
</comment>
<evidence type="ECO:0000256" key="9">
    <source>
        <dbReference type="ARBA" id="ARBA00023136"/>
    </source>
</evidence>
<evidence type="ECO:0000256" key="3">
    <source>
        <dbReference type="ARBA" id="ARBA00022448"/>
    </source>
</evidence>
<evidence type="ECO:0000256" key="2">
    <source>
        <dbReference type="ARBA" id="ARBA00010510"/>
    </source>
</evidence>
<evidence type="ECO:0000256" key="10">
    <source>
        <dbReference type="SAM" id="MobiDB-lite"/>
    </source>
</evidence>
<dbReference type="GO" id="GO:0008320">
    <property type="term" value="F:protein transmembrane transporter activity"/>
    <property type="evidence" value="ECO:0007669"/>
    <property type="project" value="InterPro"/>
</dbReference>
<keyword evidence="4" id="KW-1134">Transmembrane beta strand</keyword>
<keyword evidence="6" id="KW-1000">Mitochondrion outer membrane</keyword>